<sequence>MREIMSGMDSSDVREVRAYRIDALIELLLDISHETNNLSQNAGLWVHAQKFFDEAQECDEVLEAIK</sequence>
<reference evidence="1" key="1">
    <citation type="submission" date="2020-05" db="EMBL/GenBank/DDBJ databases">
        <authorList>
            <person name="Chiriac C."/>
            <person name="Salcher M."/>
            <person name="Ghai R."/>
            <person name="Kavagutti S V."/>
        </authorList>
    </citation>
    <scope>NUCLEOTIDE SEQUENCE</scope>
</reference>
<accession>A0A6J5RZ34</accession>
<gene>
    <name evidence="1" type="ORF">UFOVP1355_14</name>
</gene>
<organism evidence="1">
    <name type="scientific">uncultured Caudovirales phage</name>
    <dbReference type="NCBI Taxonomy" id="2100421"/>
    <lineage>
        <taxon>Viruses</taxon>
        <taxon>Duplodnaviria</taxon>
        <taxon>Heunggongvirae</taxon>
        <taxon>Uroviricota</taxon>
        <taxon>Caudoviricetes</taxon>
        <taxon>Peduoviridae</taxon>
        <taxon>Maltschvirus</taxon>
        <taxon>Maltschvirus maltsch</taxon>
    </lineage>
</organism>
<evidence type="ECO:0000313" key="1">
    <source>
        <dbReference type="EMBL" id="CAB4199807.1"/>
    </source>
</evidence>
<proteinExistence type="predicted"/>
<name>A0A6J5RZ34_9CAUD</name>
<dbReference type="EMBL" id="LR797288">
    <property type="protein sequence ID" value="CAB4199807.1"/>
    <property type="molecule type" value="Genomic_DNA"/>
</dbReference>
<protein>
    <submittedName>
        <fullName evidence="1">Uncharacterized protein</fullName>
    </submittedName>
</protein>